<reference evidence="6" key="1">
    <citation type="submission" date="2022-07" db="EMBL/GenBank/DDBJ databases">
        <title>Genome Sequence of Leucocoprinus birnbaumii.</title>
        <authorList>
            <person name="Buettner E."/>
        </authorList>
    </citation>
    <scope>NUCLEOTIDE SEQUENCE</scope>
    <source>
        <strain evidence="6">VT141</strain>
    </source>
</reference>
<evidence type="ECO:0000256" key="5">
    <source>
        <dbReference type="SAM" id="MobiDB-lite"/>
    </source>
</evidence>
<evidence type="ECO:0000256" key="3">
    <source>
        <dbReference type="ARBA" id="ARBA00022946"/>
    </source>
</evidence>
<dbReference type="GO" id="GO:0033615">
    <property type="term" value="P:mitochondrial proton-transporting ATP synthase complex assembly"/>
    <property type="evidence" value="ECO:0007669"/>
    <property type="project" value="TreeGrafter"/>
</dbReference>
<comment type="subcellular location">
    <subcellularLocation>
        <location evidence="1">Mitochondrion</location>
    </subcellularLocation>
</comment>
<organism evidence="6 7">
    <name type="scientific">Leucocoprinus birnbaumii</name>
    <dbReference type="NCBI Taxonomy" id="56174"/>
    <lineage>
        <taxon>Eukaryota</taxon>
        <taxon>Fungi</taxon>
        <taxon>Dikarya</taxon>
        <taxon>Basidiomycota</taxon>
        <taxon>Agaricomycotina</taxon>
        <taxon>Agaricomycetes</taxon>
        <taxon>Agaricomycetidae</taxon>
        <taxon>Agaricales</taxon>
        <taxon>Agaricineae</taxon>
        <taxon>Agaricaceae</taxon>
        <taxon>Leucocoprinus</taxon>
    </lineage>
</organism>
<accession>A0AAD5W3M8</accession>
<feature type="region of interest" description="Disordered" evidence="5">
    <location>
        <begin position="156"/>
        <end position="206"/>
    </location>
</feature>
<dbReference type="InterPro" id="IPR010591">
    <property type="entry name" value="ATP11"/>
</dbReference>
<evidence type="ECO:0000256" key="2">
    <source>
        <dbReference type="ARBA" id="ARBA00009116"/>
    </source>
</evidence>
<dbReference type="AlphaFoldDB" id="A0AAD5W3M8"/>
<evidence type="ECO:0000256" key="4">
    <source>
        <dbReference type="ARBA" id="ARBA00023128"/>
    </source>
</evidence>
<feature type="compositionally biased region" description="Basic and acidic residues" evidence="5">
    <location>
        <begin position="156"/>
        <end position="172"/>
    </location>
</feature>
<keyword evidence="4" id="KW-0496">Mitochondrion</keyword>
<protein>
    <recommendedName>
        <fullName evidence="8">ATP11-domain-containing protein</fullName>
    </recommendedName>
</protein>
<comment type="similarity">
    <text evidence="2">Belongs to the ATP11 family.</text>
</comment>
<feature type="compositionally biased region" description="Low complexity" evidence="5">
    <location>
        <begin position="173"/>
        <end position="182"/>
    </location>
</feature>
<evidence type="ECO:0000313" key="7">
    <source>
        <dbReference type="Proteomes" id="UP001213000"/>
    </source>
</evidence>
<dbReference type="PANTHER" id="PTHR13126:SF0">
    <property type="entry name" value="ATP SYNTHASE MITOCHONDRIAL F1 COMPLEX ASSEMBLY FACTOR 1"/>
    <property type="match status" value="1"/>
</dbReference>
<proteinExistence type="inferred from homology"/>
<evidence type="ECO:0008006" key="8">
    <source>
        <dbReference type="Google" id="ProtNLM"/>
    </source>
</evidence>
<dbReference type="EMBL" id="JANIEX010000024">
    <property type="protein sequence ID" value="KAJ3575917.1"/>
    <property type="molecule type" value="Genomic_DNA"/>
</dbReference>
<evidence type="ECO:0000256" key="1">
    <source>
        <dbReference type="ARBA" id="ARBA00004173"/>
    </source>
</evidence>
<keyword evidence="3" id="KW-0809">Transit peptide</keyword>
<name>A0AAD5W3M8_9AGAR</name>
<sequence>MISRISCVSRPIAARAVFSPSQRCFHGSPVSQDTVGEKVRELGHKVNMKVGQGLASAIDKGEQVTNATKERLDTAESGAEEGKEFVEEKAGDQWLNGTTKALNLAAYRRYSIKVDYESKYAGRIQQLASELIQWQLRDMISYRKGVSVGKLKEEAKLHQQEEARRRREEREAALAAQKQQQEPSVDDPASPNMNAGTRKDSSPVKPLTSILNTSRVLSTPHTPEQIGQLWNAYHMSRSGGTGRGFLCASIPLDLYKKMSTVAEKYPTFIVPIRRPKDSTITPVEGESDSAYEFYLLQWDFHEAPRAPSADDDPFVKPSSSESPNPRISTILFTPLEEYKLRATFATPYLVLTNYTDLASTHGLVLLRGEVTPRSGASGNYMLSQEDAQQLSMAIQKFYLWGNGEGEEERLLRTFHERPGEFKWEDLIRAADWRI</sequence>
<dbReference type="GO" id="GO:0005739">
    <property type="term" value="C:mitochondrion"/>
    <property type="evidence" value="ECO:0007669"/>
    <property type="project" value="UniProtKB-SubCell"/>
</dbReference>
<dbReference type="Proteomes" id="UP001213000">
    <property type="component" value="Unassembled WGS sequence"/>
</dbReference>
<dbReference type="PANTHER" id="PTHR13126">
    <property type="entry name" value="CHAPERONE ATP11"/>
    <property type="match status" value="1"/>
</dbReference>
<keyword evidence="7" id="KW-1185">Reference proteome</keyword>
<dbReference type="Pfam" id="PF06644">
    <property type="entry name" value="ATP11"/>
    <property type="match status" value="1"/>
</dbReference>
<comment type="caution">
    <text evidence="6">The sequence shown here is derived from an EMBL/GenBank/DDBJ whole genome shotgun (WGS) entry which is preliminary data.</text>
</comment>
<evidence type="ECO:0000313" key="6">
    <source>
        <dbReference type="EMBL" id="KAJ3575917.1"/>
    </source>
</evidence>
<gene>
    <name evidence="6" type="ORF">NP233_g790</name>
</gene>